<sequence length="315" mass="35700">MLTYICFASLVSLSKVKIFNIYHIESNQSSDPVSCFFFVSYAARLTIPLCYNYLMMLDTDLVEKSSFHKFLGDSINLIPLGQFLNDLLPRLIVIPIILTFFKVGERLKRWFRGNFLMDYILDEFDFEDEYEQSDPDGSTGIAITQGQQPQQNQDLESNREVFLIQEAKKIIERNLKQNPQLQTNLANSHIRGFNLSPSRSSFPSSSLPSTTSVGETLHRSRSTISNKLAGFWSGMMNTVFTRRGSRASGGAGGGIGDYSNLRPYNLGNGSRSSFESGYSLNTRNNSFESDNRLIRDDELMYLDDDDDDAEERIVI</sequence>
<dbReference type="Proteomes" id="UP001165064">
    <property type="component" value="Unassembled WGS sequence"/>
</dbReference>
<accession>A0ACB5UA56</accession>
<dbReference type="EMBL" id="BSXS01014560">
    <property type="protein sequence ID" value="GMF05656.1"/>
    <property type="molecule type" value="Genomic_DNA"/>
</dbReference>
<protein>
    <submittedName>
        <fullName evidence="1">Unnamed protein product</fullName>
    </submittedName>
</protein>
<name>A0ACB5UA56_AMBMO</name>
<evidence type="ECO:0000313" key="1">
    <source>
        <dbReference type="EMBL" id="GMF05656.1"/>
    </source>
</evidence>
<organism evidence="1 2">
    <name type="scientific">Ambrosiozyma monospora</name>
    <name type="common">Yeast</name>
    <name type="synonym">Endomycopsis monosporus</name>
    <dbReference type="NCBI Taxonomy" id="43982"/>
    <lineage>
        <taxon>Eukaryota</taxon>
        <taxon>Fungi</taxon>
        <taxon>Dikarya</taxon>
        <taxon>Ascomycota</taxon>
        <taxon>Saccharomycotina</taxon>
        <taxon>Pichiomycetes</taxon>
        <taxon>Pichiales</taxon>
        <taxon>Pichiaceae</taxon>
        <taxon>Ambrosiozyma</taxon>
    </lineage>
</organism>
<gene>
    <name evidence="1" type="ORF">Amon02_001241800</name>
</gene>
<evidence type="ECO:0000313" key="2">
    <source>
        <dbReference type="Proteomes" id="UP001165064"/>
    </source>
</evidence>
<reference evidence="1" key="1">
    <citation type="submission" date="2023-04" db="EMBL/GenBank/DDBJ databases">
        <title>Ambrosiozyma monospora NBRC 10751.</title>
        <authorList>
            <person name="Ichikawa N."/>
            <person name="Sato H."/>
            <person name="Tonouchi N."/>
        </authorList>
    </citation>
    <scope>NUCLEOTIDE SEQUENCE</scope>
    <source>
        <strain evidence="1">NBRC 10751</strain>
    </source>
</reference>
<keyword evidence="2" id="KW-1185">Reference proteome</keyword>
<comment type="caution">
    <text evidence="1">The sequence shown here is derived from an EMBL/GenBank/DDBJ whole genome shotgun (WGS) entry which is preliminary data.</text>
</comment>
<proteinExistence type="predicted"/>